<evidence type="ECO:0000313" key="2">
    <source>
        <dbReference type="Proteomes" id="UP000076502"/>
    </source>
</evidence>
<dbReference type="Proteomes" id="UP000076502">
    <property type="component" value="Unassembled WGS sequence"/>
</dbReference>
<evidence type="ECO:0000313" key="1">
    <source>
        <dbReference type="EMBL" id="KZC08054.1"/>
    </source>
</evidence>
<dbReference type="OrthoDB" id="6430009at2759"/>
<gene>
    <name evidence="1" type="ORF">WN55_09117</name>
</gene>
<name>A0A154P9I1_DUFNO</name>
<dbReference type="EMBL" id="KQ434839">
    <property type="protein sequence ID" value="KZC08054.1"/>
    <property type="molecule type" value="Genomic_DNA"/>
</dbReference>
<reference evidence="1 2" key="1">
    <citation type="submission" date="2015-07" db="EMBL/GenBank/DDBJ databases">
        <title>The genome of Dufourea novaeangliae.</title>
        <authorList>
            <person name="Pan H."/>
            <person name="Kapheim K."/>
        </authorList>
    </citation>
    <scope>NUCLEOTIDE SEQUENCE [LARGE SCALE GENOMIC DNA]</scope>
    <source>
        <strain evidence="1">0120121106</strain>
        <tissue evidence="1">Whole body</tissue>
    </source>
</reference>
<protein>
    <submittedName>
        <fullName evidence="1">Uncharacterized protein</fullName>
    </submittedName>
</protein>
<organism evidence="1 2">
    <name type="scientific">Dufourea novaeangliae</name>
    <name type="common">Sweat bee</name>
    <dbReference type="NCBI Taxonomy" id="178035"/>
    <lineage>
        <taxon>Eukaryota</taxon>
        <taxon>Metazoa</taxon>
        <taxon>Ecdysozoa</taxon>
        <taxon>Arthropoda</taxon>
        <taxon>Hexapoda</taxon>
        <taxon>Insecta</taxon>
        <taxon>Pterygota</taxon>
        <taxon>Neoptera</taxon>
        <taxon>Endopterygota</taxon>
        <taxon>Hymenoptera</taxon>
        <taxon>Apocrita</taxon>
        <taxon>Aculeata</taxon>
        <taxon>Apoidea</taxon>
        <taxon>Anthophila</taxon>
        <taxon>Halictidae</taxon>
        <taxon>Rophitinae</taxon>
        <taxon>Dufourea</taxon>
    </lineage>
</organism>
<keyword evidence="2" id="KW-1185">Reference proteome</keyword>
<proteinExistence type="predicted"/>
<dbReference type="AlphaFoldDB" id="A0A154P9I1"/>
<accession>A0A154P9I1</accession>
<sequence>MLSRLILIDTVLLRSQLYLLNNRTNRNSSFSSQYVLILFDILEGENLKSNIRRAASGLMPYPRIGRNSEMAAGFSRSDRAAGLVNYPRVGRSDLSSSNINFNRLHDMDNDVDLQFYNVRDFDLDSAIDQDYEGERISVSISFEYLYNTTRRINSECKGGFKWLKTFHET</sequence>